<keyword evidence="1" id="KW-0732">Signal</keyword>
<dbReference type="OrthoDB" id="1293009at2"/>
<proteinExistence type="predicted"/>
<dbReference type="Gene3D" id="2.40.160.130">
    <property type="entry name" value="Capsule assembly protein Wzi"/>
    <property type="match status" value="1"/>
</dbReference>
<organism evidence="2 3">
    <name type="scientific">Parapedobacter luteus</name>
    <dbReference type="NCBI Taxonomy" id="623280"/>
    <lineage>
        <taxon>Bacteria</taxon>
        <taxon>Pseudomonadati</taxon>
        <taxon>Bacteroidota</taxon>
        <taxon>Sphingobacteriia</taxon>
        <taxon>Sphingobacteriales</taxon>
        <taxon>Sphingobacteriaceae</taxon>
        <taxon>Parapedobacter</taxon>
    </lineage>
</organism>
<dbReference type="Proteomes" id="UP000190541">
    <property type="component" value="Unassembled WGS sequence"/>
</dbReference>
<feature type="chain" id="PRO_5012798136" evidence="1">
    <location>
        <begin position="26"/>
        <end position="569"/>
    </location>
</feature>
<protein>
    <submittedName>
        <fullName evidence="2">Capsule assembly protein Wzi</fullName>
    </submittedName>
</protein>
<dbReference type="AlphaFoldDB" id="A0A1T5BN24"/>
<name>A0A1T5BN24_9SPHI</name>
<evidence type="ECO:0000313" key="2">
    <source>
        <dbReference type="EMBL" id="SKB48672.1"/>
    </source>
</evidence>
<dbReference type="InterPro" id="IPR026950">
    <property type="entry name" value="Caps_assemb_Wzi"/>
</dbReference>
<dbReference type="Pfam" id="PF14052">
    <property type="entry name" value="Caps_assemb_Wzi"/>
    <property type="match status" value="1"/>
</dbReference>
<feature type="signal peptide" evidence="1">
    <location>
        <begin position="1"/>
        <end position="25"/>
    </location>
</feature>
<dbReference type="EMBL" id="FUYS01000003">
    <property type="protein sequence ID" value="SKB48672.1"/>
    <property type="molecule type" value="Genomic_DNA"/>
</dbReference>
<sequence length="569" mass="65334">MINKPIISLIAIASLLAGMADSSKAQTIPVGTPLLEDYYRRQQLLGKLDSTISFSIRPLTHVALQPSGQLFAVEEESDYNGKETLLSRDKLRVSLLPVQWKNQLNSTLPEGWNDGAMIPSAGYQTMVSAGIYAEYAFLSVQLRPEYVLAQNGDYPGFNGKTQREWYEWYRRIGNQIDLPERFGDGWYSRLLPGQSSVRLNVHPVSIGISTENLWWGPGIYSSLLLSNTAPGFPHLTINTTRPIRTPIGSFEGQMVGGRLEGSGYPPKQMGNPNHYDQYYRRKSDDWRYFSGLTFTYQPKWLPGLSLGMARSSIAYYEEVKGNFRNYLPFLDPVSKSGYSSGSDSANADEGYGRDEYISVFARWVIKEANAEAYFEYGRNDHAWDMRDLFVQLEHSRAYTVGFRKLTALNWWGNDYLSVNVEVTQSEGPKDETIRPGGPWYRHHQVRHGYTHLGQMVGLGIGPGSNLQTLSISWVQGIKQLGVQYYRYVHNNDFFYFTYGDMRRNWVDMSMAVFGEWNYKNFLAHGKMGLTRAFNYQYELEEKPDLQNFWRFDEQDKFNFQLQLGVSYRF</sequence>
<reference evidence="2 3" key="1">
    <citation type="submission" date="2017-02" db="EMBL/GenBank/DDBJ databases">
        <authorList>
            <person name="Peterson S.W."/>
        </authorList>
    </citation>
    <scope>NUCLEOTIDE SEQUENCE [LARGE SCALE GENOMIC DNA]</scope>
    <source>
        <strain evidence="2 3">DSM 22899</strain>
    </source>
</reference>
<evidence type="ECO:0000313" key="3">
    <source>
        <dbReference type="Proteomes" id="UP000190541"/>
    </source>
</evidence>
<dbReference type="RefSeq" id="WP_139378591.1">
    <property type="nucleotide sequence ID" value="NZ_FUYS01000003.1"/>
</dbReference>
<accession>A0A1T5BN24</accession>
<dbReference type="InterPro" id="IPR038636">
    <property type="entry name" value="Wzi_sf"/>
</dbReference>
<keyword evidence="3" id="KW-1185">Reference proteome</keyword>
<gene>
    <name evidence="2" type="ORF">SAMN05660226_01609</name>
</gene>
<evidence type="ECO:0000256" key="1">
    <source>
        <dbReference type="SAM" id="SignalP"/>
    </source>
</evidence>
<dbReference type="STRING" id="623280.SAMN05660226_01609"/>